<proteinExistence type="predicted"/>
<organism evidence="2 3">
    <name type="scientific">Thalassobacillus devorans</name>
    <dbReference type="NCBI Taxonomy" id="279813"/>
    <lineage>
        <taxon>Bacteria</taxon>
        <taxon>Bacillati</taxon>
        <taxon>Bacillota</taxon>
        <taxon>Bacilli</taxon>
        <taxon>Bacillales</taxon>
        <taxon>Bacillaceae</taxon>
        <taxon>Thalassobacillus</taxon>
    </lineage>
</organism>
<evidence type="ECO:0000256" key="1">
    <source>
        <dbReference type="SAM" id="Phobius"/>
    </source>
</evidence>
<dbReference type="Gene3D" id="3.40.50.1820">
    <property type="entry name" value="alpha/beta hydrolase"/>
    <property type="match status" value="1"/>
</dbReference>
<keyword evidence="3" id="KW-1185">Reference proteome</keyword>
<evidence type="ECO:0000313" key="2">
    <source>
        <dbReference type="EMBL" id="GGD04154.1"/>
    </source>
</evidence>
<dbReference type="RefSeq" id="WP_062442714.1">
    <property type="nucleotide sequence ID" value="NZ_BMCJ01000011.1"/>
</dbReference>
<dbReference type="SUPFAM" id="SSF53474">
    <property type="entry name" value="alpha/beta-Hydrolases"/>
    <property type="match status" value="1"/>
</dbReference>
<comment type="caution">
    <text evidence="2">The sequence shown here is derived from an EMBL/GenBank/DDBJ whole genome shotgun (WGS) entry which is preliminary data.</text>
</comment>
<dbReference type="InterPro" id="IPR029058">
    <property type="entry name" value="AB_hydrolase_fold"/>
</dbReference>
<evidence type="ECO:0000313" key="3">
    <source>
        <dbReference type="Proteomes" id="UP000619534"/>
    </source>
</evidence>
<dbReference type="Pfam" id="PF06028">
    <property type="entry name" value="DUF915"/>
    <property type="match status" value="1"/>
</dbReference>
<keyword evidence="1" id="KW-0472">Membrane</keyword>
<dbReference type="InterPro" id="IPR010315">
    <property type="entry name" value="DUF915_hydro-like"/>
</dbReference>
<reference evidence="3" key="1">
    <citation type="journal article" date="2019" name="Int. J. Syst. Evol. Microbiol.">
        <title>The Global Catalogue of Microorganisms (GCM) 10K type strain sequencing project: providing services to taxonomists for standard genome sequencing and annotation.</title>
        <authorList>
            <consortium name="The Broad Institute Genomics Platform"/>
            <consortium name="The Broad Institute Genome Sequencing Center for Infectious Disease"/>
            <person name="Wu L."/>
            <person name="Ma J."/>
        </authorList>
    </citation>
    <scope>NUCLEOTIDE SEQUENCE [LARGE SCALE GENOMIC DNA]</scope>
    <source>
        <strain evidence="3">CCM 7282</strain>
    </source>
</reference>
<accession>A0ABQ1PV33</accession>
<gene>
    <name evidence="2" type="ORF">GCM10007216_38470</name>
</gene>
<name>A0ABQ1PV33_9BACI</name>
<protein>
    <recommendedName>
        <fullName evidence="4">Alpha/beta hydrolase</fullName>
    </recommendedName>
</protein>
<dbReference type="Proteomes" id="UP000619534">
    <property type="component" value="Unassembled WGS sequence"/>
</dbReference>
<keyword evidence="1" id="KW-0812">Transmembrane</keyword>
<sequence>MFKQLIKRHKLLSLLTVSIALGVSIFFIKSPYTSSQDNSSITPTLFIHGYKGGPGSFNTMIDRLEDNQLGEKEMTVRVSSKGKIMMRGRFSAEQHPFIQVIFHDNRASLTNQTLWLQEIMHKLKVDYGIQQVNLVGHSMGGLAAANFMAQKDSSLPTVEKLIVMGSPFKGIDKEEYFDINTGEALTDLRPDAQLLSRLSGNKDSFPSHLKVLAIAGAIDAKYTNENADTIVKQKNYDGGDGLVSISSALGIKEVVPANNYHEVIVRDVEATHSGLHEHPSVDKEVATFLWKK</sequence>
<evidence type="ECO:0008006" key="4">
    <source>
        <dbReference type="Google" id="ProtNLM"/>
    </source>
</evidence>
<dbReference type="PANTHER" id="PTHR37946">
    <property type="entry name" value="SLL1969 PROTEIN"/>
    <property type="match status" value="1"/>
</dbReference>
<dbReference type="EMBL" id="BMCJ01000011">
    <property type="protein sequence ID" value="GGD04154.1"/>
    <property type="molecule type" value="Genomic_DNA"/>
</dbReference>
<keyword evidence="1" id="KW-1133">Transmembrane helix</keyword>
<feature type="transmembrane region" description="Helical" evidence="1">
    <location>
        <begin position="12"/>
        <end position="32"/>
    </location>
</feature>
<dbReference type="PANTHER" id="PTHR37946:SF1">
    <property type="entry name" value="SLL1969 PROTEIN"/>
    <property type="match status" value="1"/>
</dbReference>